<proteinExistence type="inferred from homology"/>
<evidence type="ECO:0000256" key="12">
    <source>
        <dbReference type="ARBA" id="ARBA00023136"/>
    </source>
</evidence>
<dbReference type="Proteomes" id="UP001594351">
    <property type="component" value="Unassembled WGS sequence"/>
</dbReference>
<keyword evidence="6" id="KW-0328">Glycosyltransferase</keyword>
<evidence type="ECO:0000256" key="14">
    <source>
        <dbReference type="SAM" id="Phobius"/>
    </source>
</evidence>
<dbReference type="Gene3D" id="3.40.50.12610">
    <property type="match status" value="1"/>
</dbReference>
<organism evidence="17 18">
    <name type="scientific">candidate division CSSED10-310 bacterium</name>
    <dbReference type="NCBI Taxonomy" id="2855610"/>
    <lineage>
        <taxon>Bacteria</taxon>
        <taxon>Bacteria division CSSED10-310</taxon>
    </lineage>
</organism>
<evidence type="ECO:0000259" key="15">
    <source>
        <dbReference type="Pfam" id="PF02516"/>
    </source>
</evidence>
<feature type="transmembrane region" description="Helical" evidence="14">
    <location>
        <begin position="218"/>
        <end position="237"/>
    </location>
</feature>
<evidence type="ECO:0000256" key="8">
    <source>
        <dbReference type="ARBA" id="ARBA00022692"/>
    </source>
</evidence>
<keyword evidence="10" id="KW-0460">Magnesium</keyword>
<keyword evidence="7" id="KW-0808">Transferase</keyword>
<gene>
    <name evidence="17" type="ORF">ACFL27_03245</name>
</gene>
<feature type="transmembrane region" description="Helical" evidence="14">
    <location>
        <begin position="249"/>
        <end position="269"/>
    </location>
</feature>
<dbReference type="InterPro" id="IPR003674">
    <property type="entry name" value="Oligo_trans_STT3"/>
</dbReference>
<dbReference type="PANTHER" id="PTHR13872:SF1">
    <property type="entry name" value="DOLICHYL-DIPHOSPHOOLIGOSACCHARIDE--PROTEIN GLYCOSYLTRANSFERASE SUBUNIT STT3B"/>
    <property type="match status" value="1"/>
</dbReference>
<feature type="transmembrane region" description="Helical" evidence="14">
    <location>
        <begin position="163"/>
        <end position="181"/>
    </location>
</feature>
<evidence type="ECO:0000256" key="13">
    <source>
        <dbReference type="ARBA" id="ARBA00023211"/>
    </source>
</evidence>
<name>A0ABV6YSP3_UNCC1</name>
<keyword evidence="8 14" id="KW-0812">Transmembrane</keyword>
<feature type="domain" description="Oligosaccharyl transferase STT3 N-terminal" evidence="15">
    <location>
        <begin position="40"/>
        <end position="354"/>
    </location>
</feature>
<reference evidence="17 18" key="1">
    <citation type="submission" date="2024-09" db="EMBL/GenBank/DDBJ databases">
        <title>Laminarin stimulates single cell rates of sulfate reduction while oxygen inhibits transcriptomic activity in coastal marine sediment.</title>
        <authorList>
            <person name="Lindsay M."/>
            <person name="Orcutt B."/>
            <person name="Emerson D."/>
            <person name="Stepanauskas R."/>
            <person name="D'Angelo T."/>
        </authorList>
    </citation>
    <scope>NUCLEOTIDE SEQUENCE [LARGE SCALE GENOMIC DNA]</scope>
    <source>
        <strain evidence="17">SAG AM-311-K15</strain>
    </source>
</reference>
<feature type="transmembrane region" description="Helical" evidence="14">
    <location>
        <begin position="384"/>
        <end position="401"/>
    </location>
</feature>
<feature type="transmembrane region" description="Helical" evidence="14">
    <location>
        <begin position="436"/>
        <end position="453"/>
    </location>
</feature>
<feature type="transmembrane region" description="Helical" evidence="14">
    <location>
        <begin position="465"/>
        <end position="486"/>
    </location>
</feature>
<feature type="transmembrane region" description="Helical" evidence="14">
    <location>
        <begin position="193"/>
        <end position="212"/>
    </location>
</feature>
<keyword evidence="9" id="KW-0479">Metal-binding</keyword>
<accession>A0ABV6YSP3</accession>
<dbReference type="InterPro" id="IPR048307">
    <property type="entry name" value="STT3_N"/>
</dbReference>
<keyword evidence="12 14" id="KW-0472">Membrane</keyword>
<protein>
    <submittedName>
        <fullName evidence="17">STT3 domain-containing protein</fullName>
    </submittedName>
</protein>
<keyword evidence="18" id="KW-1185">Reference proteome</keyword>
<comment type="subcellular location">
    <subcellularLocation>
        <location evidence="3">Endomembrane system</location>
        <topology evidence="3">Multi-pass membrane protein</topology>
    </subcellularLocation>
</comment>
<feature type="transmembrane region" description="Helical" evidence="14">
    <location>
        <begin position="413"/>
        <end position="430"/>
    </location>
</feature>
<dbReference type="PANTHER" id="PTHR13872">
    <property type="entry name" value="DOLICHYL-DIPHOSPHOOLIGOSACCHARIDE--PROTEIN GLYCOSYLTRANSFERASE SUBUNIT"/>
    <property type="match status" value="1"/>
</dbReference>
<feature type="transmembrane region" description="Helical" evidence="14">
    <location>
        <begin position="289"/>
        <end position="309"/>
    </location>
</feature>
<keyword evidence="13" id="KW-0464">Manganese</keyword>
<evidence type="ECO:0000256" key="6">
    <source>
        <dbReference type="ARBA" id="ARBA00022676"/>
    </source>
</evidence>
<comment type="cofactor">
    <cofactor evidence="1">
        <name>Mn(2+)</name>
        <dbReference type="ChEBI" id="CHEBI:29035"/>
    </cofactor>
</comment>
<evidence type="ECO:0000256" key="1">
    <source>
        <dbReference type="ARBA" id="ARBA00001936"/>
    </source>
</evidence>
<evidence type="ECO:0000313" key="17">
    <source>
        <dbReference type="EMBL" id="MFC1849204.1"/>
    </source>
</evidence>
<evidence type="ECO:0000259" key="16">
    <source>
        <dbReference type="Pfam" id="PF18079"/>
    </source>
</evidence>
<keyword evidence="11 14" id="KW-1133">Transmembrane helix</keyword>
<feature type="domain" description="Archaeal glycosylation protein B peripheral" evidence="16">
    <location>
        <begin position="694"/>
        <end position="779"/>
    </location>
</feature>
<dbReference type="PROSITE" id="PS51257">
    <property type="entry name" value="PROKAR_LIPOPROTEIN"/>
    <property type="match status" value="1"/>
</dbReference>
<evidence type="ECO:0000256" key="10">
    <source>
        <dbReference type="ARBA" id="ARBA00022842"/>
    </source>
</evidence>
<evidence type="ECO:0000313" key="18">
    <source>
        <dbReference type="Proteomes" id="UP001594351"/>
    </source>
</evidence>
<dbReference type="EMBL" id="JBHPBY010000026">
    <property type="protein sequence ID" value="MFC1849204.1"/>
    <property type="molecule type" value="Genomic_DNA"/>
</dbReference>
<comment type="similarity">
    <text evidence="5">Belongs to the STT3 family.</text>
</comment>
<feature type="transmembrane region" description="Helical" evidence="14">
    <location>
        <begin position="134"/>
        <end position="151"/>
    </location>
</feature>
<dbReference type="InterPro" id="IPR041154">
    <property type="entry name" value="AglB_P1"/>
</dbReference>
<evidence type="ECO:0000256" key="11">
    <source>
        <dbReference type="ARBA" id="ARBA00022989"/>
    </source>
</evidence>
<feature type="transmembrane region" description="Helical" evidence="14">
    <location>
        <begin position="316"/>
        <end position="338"/>
    </location>
</feature>
<sequence>MIKPKSGTFQVCIFLLLLLSCGVIVRLHSFRSVFGSDGIYFYGQDTYYHVRRVLLMVSQYPHLHRLDHYSAFPWGLHDPWPPAYDFFIASVAKLMGAEADNVTMIETICALAPVFFGVLTLVIYFVLIKRLTDMRVAFFSTAILVFLPKHVNVTLLGRPDHHAVEPLLFVLISYIMVWWYSKLQGYDDSTIRFWPYLKVIILPMLLLSLAVGLSFLTWMGSAIFIGFFCLFFVFQSVSDIRNNSFILDWWVYLAFSFFLACLCMLPFYATTIWSKQNKLYPYYPTYFQIIVMLLAFLFVLYLSLISYYAMRRNNNWSLAIFFHSLFGFLGAGILRILAPKFYENIVLGFFLLSQEDVWLSHTSESQPLFFFRGILSARYALDNFGYGIFILPVLLFISILGRWRSRRRMDFNLNFILFWGLYFSIMGLFSRRYSHFLSLSFAFFLADTCLFLSKRLKLKTLVKGNARFIEAGVAIILIIIMLIPPFQSYVHMIAQDFKISIPGPRGFEIQMCSWIKKNTPPQKGYLDTSEAPDYGILAPNMYGHWLVYYSRRPVHFSPFAVHFKSAARLFLLEDVERFSTYCESHRLKYVLLEPVAFMIPQYAQILNKPQIYQQEKIVTLPGGEMLMSVNMTTNYYRLVTSRLFELDGNCPQGNEYSDLKPIQHFRLIRDGEPIYDHGSRQLIVPLKLFEWVPGARVTGQGEPESTVAIELSLRTNVGRQFRYRVEGKISKQGNYQFRIPYSTQESSTSAVTAQGPYKVSLNGNLVAYFEVLEEDVQNNNHLYLLPAEGQLEKKAE</sequence>
<dbReference type="Gene3D" id="2.60.40.3390">
    <property type="match status" value="1"/>
</dbReference>
<dbReference type="Pfam" id="PF02516">
    <property type="entry name" value="STT3"/>
    <property type="match status" value="1"/>
</dbReference>
<evidence type="ECO:0000256" key="5">
    <source>
        <dbReference type="ARBA" id="ARBA00010810"/>
    </source>
</evidence>
<evidence type="ECO:0000256" key="4">
    <source>
        <dbReference type="ARBA" id="ARBA00004922"/>
    </source>
</evidence>
<comment type="cofactor">
    <cofactor evidence="2">
        <name>Mg(2+)</name>
        <dbReference type="ChEBI" id="CHEBI:18420"/>
    </cofactor>
</comment>
<comment type="pathway">
    <text evidence="4">Protein modification; protein glycosylation.</text>
</comment>
<comment type="caution">
    <text evidence="17">The sequence shown here is derived from an EMBL/GenBank/DDBJ whole genome shotgun (WGS) entry which is preliminary data.</text>
</comment>
<dbReference type="Pfam" id="PF18079">
    <property type="entry name" value="AglB_L1"/>
    <property type="match status" value="1"/>
</dbReference>
<evidence type="ECO:0000256" key="2">
    <source>
        <dbReference type="ARBA" id="ARBA00001946"/>
    </source>
</evidence>
<evidence type="ECO:0000256" key="3">
    <source>
        <dbReference type="ARBA" id="ARBA00004127"/>
    </source>
</evidence>
<feature type="transmembrane region" description="Helical" evidence="14">
    <location>
        <begin position="104"/>
        <end position="127"/>
    </location>
</feature>
<evidence type="ECO:0000256" key="7">
    <source>
        <dbReference type="ARBA" id="ARBA00022679"/>
    </source>
</evidence>
<evidence type="ECO:0000256" key="9">
    <source>
        <dbReference type="ARBA" id="ARBA00022723"/>
    </source>
</evidence>